<evidence type="ECO:0000313" key="2">
    <source>
        <dbReference type="EMBL" id="TFY51322.1"/>
    </source>
</evidence>
<dbReference type="Proteomes" id="UP000298390">
    <property type="component" value="Unassembled WGS sequence"/>
</dbReference>
<feature type="compositionally biased region" description="Low complexity" evidence="1">
    <location>
        <begin position="134"/>
        <end position="145"/>
    </location>
</feature>
<evidence type="ECO:0000313" key="3">
    <source>
        <dbReference type="Proteomes" id="UP000298390"/>
    </source>
</evidence>
<accession>A0A4Y9XNJ7</accession>
<name>A0A4Y9XNJ7_9APHY</name>
<dbReference type="AlphaFoldDB" id="A0A4Y9XNJ7"/>
<organism evidence="2 3">
    <name type="scientific">Rhodofomes roseus</name>
    <dbReference type="NCBI Taxonomy" id="34475"/>
    <lineage>
        <taxon>Eukaryota</taxon>
        <taxon>Fungi</taxon>
        <taxon>Dikarya</taxon>
        <taxon>Basidiomycota</taxon>
        <taxon>Agaricomycotina</taxon>
        <taxon>Agaricomycetes</taxon>
        <taxon>Polyporales</taxon>
        <taxon>Rhodofomes</taxon>
    </lineage>
</organism>
<dbReference type="EMBL" id="SEKV01001219">
    <property type="protein sequence ID" value="TFY51322.1"/>
    <property type="molecule type" value="Genomic_DNA"/>
</dbReference>
<evidence type="ECO:0000256" key="1">
    <source>
        <dbReference type="SAM" id="MobiDB-lite"/>
    </source>
</evidence>
<feature type="region of interest" description="Disordered" evidence="1">
    <location>
        <begin position="134"/>
        <end position="158"/>
    </location>
</feature>
<gene>
    <name evidence="2" type="ORF">EVJ58_g10630</name>
</gene>
<proteinExistence type="predicted"/>
<sequence length="158" mass="17755">MQGNSWLVKKPFNGSTWKHFSDIVQYPEYPDVSDKNSFLEKCEEAAAKATHAAMVKYDIGLRKGWAYEEIEDMNHIMFDNDLANAILWDWSGARNIEHSDGPTLTNLRDQAEDKVHHALLVYCDYPVYHAGGTDSASEASDPDAAMRPLTPPDGVGFY</sequence>
<comment type="caution">
    <text evidence="2">The sequence shown here is derived from an EMBL/GenBank/DDBJ whole genome shotgun (WGS) entry which is preliminary data.</text>
</comment>
<protein>
    <submittedName>
        <fullName evidence="2">Uncharacterized protein</fullName>
    </submittedName>
</protein>
<reference evidence="2 3" key="1">
    <citation type="submission" date="2019-01" db="EMBL/GenBank/DDBJ databases">
        <title>Genome sequencing of the rare red list fungi Fomitopsis rosea.</title>
        <authorList>
            <person name="Buettner E."/>
            <person name="Kellner H."/>
        </authorList>
    </citation>
    <scope>NUCLEOTIDE SEQUENCE [LARGE SCALE GENOMIC DNA]</scope>
    <source>
        <strain evidence="2 3">DSM 105464</strain>
    </source>
</reference>